<keyword evidence="2" id="KW-1185">Reference proteome</keyword>
<name>A0ACC3C4G3_PYRYE</name>
<comment type="caution">
    <text evidence="1">The sequence shown here is derived from an EMBL/GenBank/DDBJ whole genome shotgun (WGS) entry which is preliminary data.</text>
</comment>
<reference evidence="1" key="1">
    <citation type="submission" date="2019-11" db="EMBL/GenBank/DDBJ databases">
        <title>Nori genome reveals adaptations in red seaweeds to the harsh intertidal environment.</title>
        <authorList>
            <person name="Wang D."/>
            <person name="Mao Y."/>
        </authorList>
    </citation>
    <scope>NUCLEOTIDE SEQUENCE</scope>
    <source>
        <tissue evidence="1">Gametophyte</tissue>
    </source>
</reference>
<accession>A0ACC3C4G3</accession>
<dbReference type="Proteomes" id="UP000798662">
    <property type="component" value="Chromosome 2"/>
</dbReference>
<proteinExistence type="predicted"/>
<evidence type="ECO:0000313" key="2">
    <source>
        <dbReference type="Proteomes" id="UP000798662"/>
    </source>
</evidence>
<dbReference type="EMBL" id="CM020619">
    <property type="protein sequence ID" value="KAK1864702.1"/>
    <property type="molecule type" value="Genomic_DNA"/>
</dbReference>
<sequence>MEAAVAAAAAAVLPPPAAPPLLRWADWAAALRHVGASTLRGPLDATPPGAPDGTAWAAVGGAAAAKARLAAAVGWPPTDRRGGGGGATTTAAALRVRGTPRGVLLYGPPGTGKTALVRAAAAAGAVAFLRLDPAAAYSAYLGEAEATVRAAFATARAAAPAVLFLDELDALVGSRDDASGGGSGGGDGPGGGGGGGGGGGSGGGGSGVRRRVLATLLTEMDGISGAPGVVVVGATNRPDLLDAALLRPGRFDDLLPVLPPATDADRVAVLAATAARGGVPLQPGVDLRRVAAATAGRSGAELAALLREAAMVAVREERHFDVAIAAAMPLPPRVGAGGEGGRAGGAAG</sequence>
<protein>
    <submittedName>
        <fullName evidence="1">Uncharacterized protein</fullName>
    </submittedName>
</protein>
<gene>
    <name evidence="1" type="ORF">I4F81_007246</name>
</gene>
<evidence type="ECO:0000313" key="1">
    <source>
        <dbReference type="EMBL" id="KAK1864702.1"/>
    </source>
</evidence>
<organism evidence="1 2">
    <name type="scientific">Pyropia yezoensis</name>
    <name type="common">Susabi-nori</name>
    <name type="synonym">Porphyra yezoensis</name>
    <dbReference type="NCBI Taxonomy" id="2788"/>
    <lineage>
        <taxon>Eukaryota</taxon>
        <taxon>Rhodophyta</taxon>
        <taxon>Bangiophyceae</taxon>
        <taxon>Bangiales</taxon>
        <taxon>Bangiaceae</taxon>
        <taxon>Pyropia</taxon>
    </lineage>
</organism>